<dbReference type="Proteomes" id="UP000823388">
    <property type="component" value="Chromosome 3K"/>
</dbReference>
<feature type="compositionally biased region" description="Basic and acidic residues" evidence="1">
    <location>
        <begin position="50"/>
        <end position="66"/>
    </location>
</feature>
<evidence type="ECO:0000313" key="3">
    <source>
        <dbReference type="Proteomes" id="UP000823388"/>
    </source>
</evidence>
<comment type="caution">
    <text evidence="2">The sequence shown here is derived from an EMBL/GenBank/DDBJ whole genome shotgun (WGS) entry which is preliminary data.</text>
</comment>
<feature type="compositionally biased region" description="Basic residues" evidence="1">
    <location>
        <begin position="84"/>
        <end position="110"/>
    </location>
</feature>
<organism evidence="2 3">
    <name type="scientific">Panicum virgatum</name>
    <name type="common">Blackwell switchgrass</name>
    <dbReference type="NCBI Taxonomy" id="38727"/>
    <lineage>
        <taxon>Eukaryota</taxon>
        <taxon>Viridiplantae</taxon>
        <taxon>Streptophyta</taxon>
        <taxon>Embryophyta</taxon>
        <taxon>Tracheophyta</taxon>
        <taxon>Spermatophyta</taxon>
        <taxon>Magnoliopsida</taxon>
        <taxon>Liliopsida</taxon>
        <taxon>Poales</taxon>
        <taxon>Poaceae</taxon>
        <taxon>PACMAD clade</taxon>
        <taxon>Panicoideae</taxon>
        <taxon>Panicodae</taxon>
        <taxon>Paniceae</taxon>
        <taxon>Panicinae</taxon>
        <taxon>Panicum</taxon>
        <taxon>Panicum sect. Hiantes</taxon>
    </lineage>
</organism>
<keyword evidence="3" id="KW-1185">Reference proteome</keyword>
<protein>
    <recommendedName>
        <fullName evidence="4">Transposase, Ptta/En/Spm, plant</fullName>
    </recommendedName>
</protein>
<proteinExistence type="predicted"/>
<evidence type="ECO:0000256" key="1">
    <source>
        <dbReference type="SAM" id="MobiDB-lite"/>
    </source>
</evidence>
<dbReference type="Pfam" id="PF03004">
    <property type="entry name" value="Transposase_24"/>
    <property type="match status" value="1"/>
</dbReference>
<dbReference type="InterPro" id="IPR004252">
    <property type="entry name" value="Probable_transposase_24"/>
</dbReference>
<dbReference type="PANTHER" id="PTHR33063:SF17">
    <property type="entry name" value="OS06G0271400 PROTEIN"/>
    <property type="match status" value="1"/>
</dbReference>
<reference evidence="2" key="1">
    <citation type="submission" date="2020-05" db="EMBL/GenBank/DDBJ databases">
        <title>WGS assembly of Panicum virgatum.</title>
        <authorList>
            <person name="Lovell J.T."/>
            <person name="Jenkins J."/>
            <person name="Shu S."/>
            <person name="Juenger T.E."/>
            <person name="Schmutz J."/>
        </authorList>
    </citation>
    <scope>NUCLEOTIDE SEQUENCE</scope>
    <source>
        <strain evidence="2">AP13</strain>
    </source>
</reference>
<gene>
    <name evidence="2" type="ORF">PVAP13_3KG048894</name>
</gene>
<dbReference type="PANTHER" id="PTHR33063">
    <property type="entry name" value="OS02G0583500 PROTEIN"/>
    <property type="match status" value="1"/>
</dbReference>
<dbReference type="EMBL" id="CM029041">
    <property type="protein sequence ID" value="KAG2622694.1"/>
    <property type="molecule type" value="Genomic_DNA"/>
</dbReference>
<dbReference type="AlphaFoldDB" id="A0A8T0UP82"/>
<name>A0A8T0UP82_PANVG</name>
<evidence type="ECO:0008006" key="4">
    <source>
        <dbReference type="Google" id="ProtNLM"/>
    </source>
</evidence>
<accession>A0A8T0UP82</accession>
<feature type="region of interest" description="Disordered" evidence="1">
    <location>
        <begin position="13"/>
        <end position="143"/>
    </location>
</feature>
<evidence type="ECO:0000313" key="2">
    <source>
        <dbReference type="EMBL" id="KAG2622694.1"/>
    </source>
</evidence>
<sequence length="497" mass="56415">MNVCLSNNELMRKLGLPVHNNPFGNTRISPEEQGIGDSGSKSNGEDEPNNDDHPSNDNLALEKDDGLQEMDTAISSNSADKNKKVTKRGGQKTKPHNQAGRRTRSNAKKVTKTEISNQYTEEADAEQQNDRQDGPTENGIDLADDIFDEDDRIRGPNIGKKLDQMTRSRKGRLPLVIEPGKSRPSSVTIAAKFATECNITVRGHMPIFPHWKEYKKKSLRPIIWGYIERVCSKFETDKYSIHVQKACVAMLKRAVRQQRYKLKKKYFDAFPLHLVPKKSPVSSMSDGQWDTLVECWKNENKMLTCEINKNNRTKVQFHQTTGSRSYEMQLIHLANKYQNEPPDALDIFKELHYSKKKGFTPTVQSAIVEIEDKINAPVNEGEEPKDVANAVSEVLGQKTKKNRFLVNVGMKSSCAREDNAESQCELEAELVREKQANNDLREIVKTQQLQIDEMMKKFQEVEAVRATHDEEVKKKQAETDALIKGFISMLPGCLPTR</sequence>